<reference evidence="2" key="1">
    <citation type="submission" date="2018-06" db="EMBL/GenBank/DDBJ databases">
        <authorList>
            <person name="Khan S.A."/>
        </authorList>
    </citation>
    <scope>NUCLEOTIDE SEQUENCE [LARGE SCALE GENOMIC DNA]</scope>
    <source>
        <strain evidence="2">DB-1506</strain>
    </source>
</reference>
<gene>
    <name evidence="1" type="ORF">DOO78_11735</name>
</gene>
<dbReference type="Proteomes" id="UP000249065">
    <property type="component" value="Unassembled WGS sequence"/>
</dbReference>
<evidence type="ECO:0000313" key="1">
    <source>
        <dbReference type="EMBL" id="RAI58747.1"/>
    </source>
</evidence>
<proteinExistence type="predicted"/>
<keyword evidence="2" id="KW-1185">Reference proteome</keyword>
<protein>
    <submittedName>
        <fullName evidence="1">Uncharacterized protein</fullName>
    </submittedName>
</protein>
<organism evidence="1 2">
    <name type="scientific">Roseicella frigidaeris</name>
    <dbReference type="NCBI Taxonomy" id="2230885"/>
    <lineage>
        <taxon>Bacteria</taxon>
        <taxon>Pseudomonadati</taxon>
        <taxon>Pseudomonadota</taxon>
        <taxon>Alphaproteobacteria</taxon>
        <taxon>Acetobacterales</taxon>
        <taxon>Roseomonadaceae</taxon>
        <taxon>Roseicella</taxon>
    </lineage>
</organism>
<dbReference type="AlphaFoldDB" id="A0A327M8E1"/>
<dbReference type="EMBL" id="QLIX01000007">
    <property type="protein sequence ID" value="RAI58747.1"/>
    <property type="molecule type" value="Genomic_DNA"/>
</dbReference>
<comment type="caution">
    <text evidence="1">The sequence shown here is derived from an EMBL/GenBank/DDBJ whole genome shotgun (WGS) entry which is preliminary data.</text>
</comment>
<evidence type="ECO:0000313" key="2">
    <source>
        <dbReference type="Proteomes" id="UP000249065"/>
    </source>
</evidence>
<dbReference type="RefSeq" id="WP_111469954.1">
    <property type="nucleotide sequence ID" value="NZ_QLIX01000007.1"/>
</dbReference>
<accession>A0A327M8E1</accession>
<name>A0A327M8E1_9PROT</name>
<sequence>MTSAPRPGHAPAPRLQAQAQPFRSVEEAWFWTMAALVARRDGARIVSGAGLVSRPCEPDDVVKCLDRLYRQRRIELLHVRIMRIWGEQQQVPDSRYPREKADWRLWREAMSRLDWPLRVKGIVDGPALPAPEGAEILAFPGAIPGRLPEQPR</sequence>
<dbReference type="OrthoDB" id="7355539at2"/>